<dbReference type="RefSeq" id="WP_194298921.1">
    <property type="nucleotide sequence ID" value="NZ_BAPL01000023.1"/>
</dbReference>
<comment type="caution">
    <text evidence="2">The sequence shown here is derived from an EMBL/GenBank/DDBJ whole genome shotgun (WGS) entry which is preliminary data.</text>
</comment>
<evidence type="ECO:0000313" key="2">
    <source>
        <dbReference type="EMBL" id="GEB85322.1"/>
    </source>
</evidence>
<dbReference type="Proteomes" id="UP000317730">
    <property type="component" value="Unassembled WGS sequence"/>
</dbReference>
<name>A0A4Y3TU10_9PROT</name>
<evidence type="ECO:0000313" key="3">
    <source>
        <dbReference type="Proteomes" id="UP000317730"/>
    </source>
</evidence>
<feature type="transmembrane region" description="Helical" evidence="1">
    <location>
        <begin position="27"/>
        <end position="46"/>
    </location>
</feature>
<dbReference type="EMBL" id="BJMV01000004">
    <property type="protein sequence ID" value="GEB85322.1"/>
    <property type="molecule type" value="Genomic_DNA"/>
</dbReference>
<keyword evidence="1" id="KW-1133">Transmembrane helix</keyword>
<sequence>MSPMQWEPPSEPQDTLGQRLDAAARHLLPSFIALLAIIVLSAPLGLPGAAELLPPIMLGSVFFWSLWRPSDMPPLNVFFLGIFMDLIGFTPLGVSAFILLLVHGLASYTRFGLMRLNFLLVWGVFGLIGAAASVLQWALACLFRLHVLDPAPAFFEALLCIGIYPLLSAVSSWFLHILDGKPTS</sequence>
<accession>A0A4Y3TU10</accession>
<keyword evidence="3" id="KW-1185">Reference proteome</keyword>
<reference evidence="2 3" key="1">
    <citation type="submission" date="2019-06" db="EMBL/GenBank/DDBJ databases">
        <title>Whole genome shotgun sequence of Acetobacter peroxydans NBRC 13755.</title>
        <authorList>
            <person name="Hosoyama A."/>
            <person name="Uohara A."/>
            <person name="Ohji S."/>
            <person name="Ichikawa N."/>
        </authorList>
    </citation>
    <scope>NUCLEOTIDE SEQUENCE [LARGE SCALE GENOMIC DNA]</scope>
    <source>
        <strain evidence="2 3">NBRC 13755</strain>
    </source>
</reference>
<dbReference type="AlphaFoldDB" id="A0A4Y3TU10"/>
<protein>
    <recommendedName>
        <fullName evidence="4">Rod shape-determining protein MreD</fullName>
    </recommendedName>
</protein>
<organism evidence="2 3">
    <name type="scientific">Acetobacter peroxydans</name>
    <dbReference type="NCBI Taxonomy" id="104098"/>
    <lineage>
        <taxon>Bacteria</taxon>
        <taxon>Pseudomonadati</taxon>
        <taxon>Pseudomonadota</taxon>
        <taxon>Alphaproteobacteria</taxon>
        <taxon>Acetobacterales</taxon>
        <taxon>Acetobacteraceae</taxon>
        <taxon>Acetobacter</taxon>
    </lineage>
</organism>
<feature type="transmembrane region" description="Helical" evidence="1">
    <location>
        <begin position="118"/>
        <end position="142"/>
    </location>
</feature>
<gene>
    <name evidence="2" type="ORF">APE01nite_11190</name>
</gene>
<proteinExistence type="predicted"/>
<evidence type="ECO:0000256" key="1">
    <source>
        <dbReference type="SAM" id="Phobius"/>
    </source>
</evidence>
<keyword evidence="1" id="KW-0472">Membrane</keyword>
<keyword evidence="1" id="KW-0812">Transmembrane</keyword>
<feature type="transmembrane region" description="Helical" evidence="1">
    <location>
        <begin position="154"/>
        <end position="175"/>
    </location>
</feature>
<evidence type="ECO:0008006" key="4">
    <source>
        <dbReference type="Google" id="ProtNLM"/>
    </source>
</evidence>
<feature type="transmembrane region" description="Helical" evidence="1">
    <location>
        <begin position="79"/>
        <end position="106"/>
    </location>
</feature>